<evidence type="ECO:0000313" key="3">
    <source>
        <dbReference type="Proteomes" id="UP000219369"/>
    </source>
</evidence>
<sequence>MCNYIYVSTAPIVTFLTDTYPAQKELSCQHYYHLVQSWCPKYIETERRCLPTIVSRQYWGNDICAACREQQQPSKRTTAQREEKTEPGFGHRELQNLSHCRVC</sequence>
<dbReference type="VEuPathDB" id="FungiDB:HZS61_016215"/>
<protein>
    <submittedName>
        <fullName evidence="2">Uncharacterized protein</fullName>
    </submittedName>
</protein>
<dbReference type="AlphaFoldDB" id="A0A2H3TI66"/>
<organism evidence="2 3">
    <name type="scientific">Fusarium oxysporum</name>
    <name type="common">Fusarium vascular wilt</name>
    <dbReference type="NCBI Taxonomy" id="5507"/>
    <lineage>
        <taxon>Eukaryota</taxon>
        <taxon>Fungi</taxon>
        <taxon>Dikarya</taxon>
        <taxon>Ascomycota</taxon>
        <taxon>Pezizomycotina</taxon>
        <taxon>Sordariomycetes</taxon>
        <taxon>Hypocreomycetidae</taxon>
        <taxon>Hypocreales</taxon>
        <taxon>Nectriaceae</taxon>
        <taxon>Fusarium</taxon>
        <taxon>Fusarium oxysporum species complex</taxon>
    </lineage>
</organism>
<accession>A0A2H3TI66</accession>
<dbReference type="OrthoDB" id="5050355at2759"/>
<proteinExistence type="predicted"/>
<dbReference type="VEuPathDB" id="FungiDB:FOC4_g10006206"/>
<reference evidence="3" key="1">
    <citation type="submission" date="2016-09" db="EMBL/GenBank/DDBJ databases">
        <authorList>
            <person name="Guldener U."/>
        </authorList>
    </citation>
    <scope>NUCLEOTIDE SEQUENCE [LARGE SCALE GENOMIC DNA]</scope>
    <source>
        <strain evidence="3">V64-1</strain>
    </source>
</reference>
<dbReference type="VEuPathDB" id="FungiDB:FOMG_10144"/>
<dbReference type="VEuPathDB" id="FungiDB:FOZG_16199"/>
<dbReference type="Proteomes" id="UP000219369">
    <property type="component" value="Unassembled WGS sequence"/>
</dbReference>
<feature type="compositionally biased region" description="Basic and acidic residues" evidence="1">
    <location>
        <begin position="79"/>
        <end position="94"/>
    </location>
</feature>
<dbReference type="VEuPathDB" id="FungiDB:FOXG_13750"/>
<name>A0A2H3TI66_FUSOX</name>
<feature type="region of interest" description="Disordered" evidence="1">
    <location>
        <begin position="72"/>
        <end position="103"/>
    </location>
</feature>
<dbReference type="VEuPathDB" id="FungiDB:FOC1_g10005075"/>
<gene>
    <name evidence="2" type="ORF">FRV6_08537</name>
</gene>
<evidence type="ECO:0000256" key="1">
    <source>
        <dbReference type="SAM" id="MobiDB-lite"/>
    </source>
</evidence>
<dbReference type="VEuPathDB" id="FungiDB:FOIG_04576"/>
<evidence type="ECO:0000313" key="2">
    <source>
        <dbReference type="EMBL" id="SCO84410.1"/>
    </source>
</evidence>
<dbReference type="EMBL" id="FMJY01000004">
    <property type="protein sequence ID" value="SCO84410.1"/>
    <property type="molecule type" value="Genomic_DNA"/>
</dbReference>